<accession>A0A382JR14</accession>
<gene>
    <name evidence="2" type="ORF">METZ01_LOCUS266497</name>
</gene>
<feature type="domain" description="Helix-turn-helix" evidence="1">
    <location>
        <begin position="10"/>
        <end position="64"/>
    </location>
</feature>
<reference evidence="2" key="1">
    <citation type="submission" date="2018-05" db="EMBL/GenBank/DDBJ databases">
        <authorList>
            <person name="Lanie J.A."/>
            <person name="Ng W.-L."/>
            <person name="Kazmierczak K.M."/>
            <person name="Andrzejewski T.M."/>
            <person name="Davidsen T.M."/>
            <person name="Wayne K.J."/>
            <person name="Tettelin H."/>
            <person name="Glass J.I."/>
            <person name="Rusch D."/>
            <person name="Podicherti R."/>
            <person name="Tsui H.-C.T."/>
            <person name="Winkler M.E."/>
        </authorList>
    </citation>
    <scope>NUCLEOTIDE SEQUENCE</scope>
</reference>
<dbReference type="InterPro" id="IPR041657">
    <property type="entry name" value="HTH_17"/>
</dbReference>
<organism evidence="2">
    <name type="scientific">marine metagenome</name>
    <dbReference type="NCBI Taxonomy" id="408172"/>
    <lineage>
        <taxon>unclassified sequences</taxon>
        <taxon>metagenomes</taxon>
        <taxon>ecological metagenomes</taxon>
    </lineage>
</organism>
<name>A0A382JR14_9ZZZZ</name>
<sequence length="73" mass="8317">MRDYSDADRYLSTKQVAEMLGLKEKSLANARYKGTGIDIPYHKLGSAGRVIYKLSDIQAYLDRNFYNHTGEAK</sequence>
<dbReference type="Pfam" id="PF12728">
    <property type="entry name" value="HTH_17"/>
    <property type="match status" value="1"/>
</dbReference>
<dbReference type="SUPFAM" id="SSF46955">
    <property type="entry name" value="Putative DNA-binding domain"/>
    <property type="match status" value="1"/>
</dbReference>
<dbReference type="InterPro" id="IPR009061">
    <property type="entry name" value="DNA-bd_dom_put_sf"/>
</dbReference>
<evidence type="ECO:0000313" key="2">
    <source>
        <dbReference type="EMBL" id="SVC13643.1"/>
    </source>
</evidence>
<evidence type="ECO:0000259" key="1">
    <source>
        <dbReference type="Pfam" id="PF12728"/>
    </source>
</evidence>
<protein>
    <recommendedName>
        <fullName evidence="1">Helix-turn-helix domain-containing protein</fullName>
    </recommendedName>
</protein>
<dbReference type="EMBL" id="UINC01075451">
    <property type="protein sequence ID" value="SVC13643.1"/>
    <property type="molecule type" value="Genomic_DNA"/>
</dbReference>
<proteinExistence type="predicted"/>
<dbReference type="AlphaFoldDB" id="A0A382JR14"/>